<keyword evidence="1" id="KW-0472">Membrane</keyword>
<feature type="transmembrane region" description="Helical" evidence="1">
    <location>
        <begin position="160"/>
        <end position="183"/>
    </location>
</feature>
<sequence>MFDLQRVKTGWKSLGIDMKMCCLMLKGSIPVAISLAFYQNTAVSEIYSSLGFLVSIISVVTVNLLPRAKLIEMTFTICLFTAIAVPITMLSTWSALQARIHTDPDGLHKYNSSQSGLSHWSSLQARYSGLLIPTILYNIFVIVQYTSCSRFTTWTQCWDLIYLTVQCYYTGVAISFVSGILIYPVSCRTEFFEVTEKYIESLHGMLSGTAEYLKKLPLTSDTQPTTDDEKSPGELYGRGLRERMTGVKALYVQMHEKLPMAKREIAWGKLHAKDLTSISNLCRKILVPL</sequence>
<dbReference type="InterPro" id="IPR018823">
    <property type="entry name" value="ArAE_2_N"/>
</dbReference>
<organism evidence="3 4">
    <name type="scientific">Botryotinia fuckeliana (strain T4)</name>
    <name type="common">Noble rot fungus</name>
    <name type="synonym">Botrytis cinerea</name>
    <dbReference type="NCBI Taxonomy" id="999810"/>
    <lineage>
        <taxon>Eukaryota</taxon>
        <taxon>Fungi</taxon>
        <taxon>Dikarya</taxon>
        <taxon>Ascomycota</taxon>
        <taxon>Pezizomycotina</taxon>
        <taxon>Leotiomycetes</taxon>
        <taxon>Helotiales</taxon>
        <taxon>Sclerotiniaceae</taxon>
        <taxon>Botrytis</taxon>
    </lineage>
</organism>
<proteinExistence type="predicted"/>
<dbReference type="STRING" id="999810.G2YQ17"/>
<dbReference type="Proteomes" id="UP000008177">
    <property type="component" value="Unplaced contigs"/>
</dbReference>
<dbReference type="PANTHER" id="PTHR37994">
    <property type="entry name" value="ARAE_2_N DOMAIN-CONTAINING PROTEIN-RELATED"/>
    <property type="match status" value="1"/>
</dbReference>
<dbReference type="InParanoid" id="G2YQ17"/>
<evidence type="ECO:0000313" key="3">
    <source>
        <dbReference type="EMBL" id="CCD53715.1"/>
    </source>
</evidence>
<feature type="transmembrane region" description="Helical" evidence="1">
    <location>
        <begin position="21"/>
        <end position="40"/>
    </location>
</feature>
<gene>
    <name evidence="3" type="ORF">BofuT4_P132690.1</name>
</gene>
<evidence type="ECO:0000256" key="1">
    <source>
        <dbReference type="SAM" id="Phobius"/>
    </source>
</evidence>
<dbReference type="PANTHER" id="PTHR37994:SF4">
    <property type="entry name" value="ER TRANSPORTER 6TM N-TERMINAL DOMAIN-CONTAINING PROTEIN-RELATED"/>
    <property type="match status" value="1"/>
</dbReference>
<accession>G2YQ17</accession>
<dbReference type="HOGENOM" id="CLU_963083_0_0_1"/>
<dbReference type="Pfam" id="PF10337">
    <property type="entry name" value="ArAE_2_N"/>
    <property type="match status" value="1"/>
</dbReference>
<evidence type="ECO:0000259" key="2">
    <source>
        <dbReference type="Pfam" id="PF10337"/>
    </source>
</evidence>
<keyword evidence="1" id="KW-1133">Transmembrane helix</keyword>
<feature type="transmembrane region" description="Helical" evidence="1">
    <location>
        <begin position="46"/>
        <end position="65"/>
    </location>
</feature>
<keyword evidence="1" id="KW-0812">Transmembrane</keyword>
<name>G2YQ17_BOTF4</name>
<protein>
    <recommendedName>
        <fullName evidence="2">Putative ER transporter 6TM N-terminal domain-containing protein</fullName>
    </recommendedName>
</protein>
<feature type="transmembrane region" description="Helical" evidence="1">
    <location>
        <begin position="77"/>
        <end position="96"/>
    </location>
</feature>
<dbReference type="EMBL" id="FQ790348">
    <property type="protein sequence ID" value="CCD53715.1"/>
    <property type="molecule type" value="Genomic_DNA"/>
</dbReference>
<reference evidence="4" key="1">
    <citation type="journal article" date="2011" name="PLoS Genet.">
        <title>Genomic analysis of the necrotrophic fungal pathogens Sclerotinia sclerotiorum and Botrytis cinerea.</title>
        <authorList>
            <person name="Amselem J."/>
            <person name="Cuomo C.A."/>
            <person name="van Kan J.A."/>
            <person name="Viaud M."/>
            <person name="Benito E.P."/>
            <person name="Couloux A."/>
            <person name="Coutinho P.M."/>
            <person name="de Vries R.P."/>
            <person name="Dyer P.S."/>
            <person name="Fillinger S."/>
            <person name="Fournier E."/>
            <person name="Gout L."/>
            <person name="Hahn M."/>
            <person name="Kohn L."/>
            <person name="Lapalu N."/>
            <person name="Plummer K.M."/>
            <person name="Pradier J.M."/>
            <person name="Quevillon E."/>
            <person name="Sharon A."/>
            <person name="Simon A."/>
            <person name="ten Have A."/>
            <person name="Tudzynski B."/>
            <person name="Tudzynski P."/>
            <person name="Wincker P."/>
            <person name="Andrew M."/>
            <person name="Anthouard V."/>
            <person name="Beever R.E."/>
            <person name="Beffa R."/>
            <person name="Benoit I."/>
            <person name="Bouzid O."/>
            <person name="Brault B."/>
            <person name="Chen Z."/>
            <person name="Choquer M."/>
            <person name="Collemare J."/>
            <person name="Cotton P."/>
            <person name="Danchin E.G."/>
            <person name="Da Silva C."/>
            <person name="Gautier A."/>
            <person name="Giraud C."/>
            <person name="Giraud T."/>
            <person name="Gonzalez C."/>
            <person name="Grossetete S."/>
            <person name="Guldener U."/>
            <person name="Henrissat B."/>
            <person name="Howlett B.J."/>
            <person name="Kodira C."/>
            <person name="Kretschmer M."/>
            <person name="Lappartient A."/>
            <person name="Leroch M."/>
            <person name="Levis C."/>
            <person name="Mauceli E."/>
            <person name="Neuveglise C."/>
            <person name="Oeser B."/>
            <person name="Pearson M."/>
            <person name="Poulain J."/>
            <person name="Poussereau N."/>
            <person name="Quesneville H."/>
            <person name="Rascle C."/>
            <person name="Schumacher J."/>
            <person name="Segurens B."/>
            <person name="Sexton A."/>
            <person name="Silva E."/>
            <person name="Sirven C."/>
            <person name="Soanes D.M."/>
            <person name="Talbot N.J."/>
            <person name="Templeton M."/>
            <person name="Yandava C."/>
            <person name="Yarden O."/>
            <person name="Zeng Q."/>
            <person name="Rollins J.A."/>
            <person name="Lebrun M.H."/>
            <person name="Dickman M."/>
        </authorList>
    </citation>
    <scope>NUCLEOTIDE SEQUENCE [LARGE SCALE GENOMIC DNA]</scope>
    <source>
        <strain evidence="4">T4</strain>
    </source>
</reference>
<feature type="transmembrane region" description="Helical" evidence="1">
    <location>
        <begin position="127"/>
        <end position="148"/>
    </location>
</feature>
<dbReference type="AlphaFoldDB" id="G2YQ17"/>
<evidence type="ECO:0000313" key="4">
    <source>
        <dbReference type="Proteomes" id="UP000008177"/>
    </source>
</evidence>
<feature type="domain" description="Putative ER transporter 6TM N-terminal" evidence="2">
    <location>
        <begin position="125"/>
        <end position="287"/>
    </location>
</feature>